<dbReference type="AlphaFoldDB" id="A0A6G5AHK8"/>
<reference evidence="1" key="1">
    <citation type="submission" date="2020-03" db="EMBL/GenBank/DDBJ databases">
        <title>A transcriptome and proteome of the tick Rhipicephalus microplus shaped by the genetic composition of its hosts and developmental stage.</title>
        <authorList>
            <person name="Garcia G.R."/>
            <person name="Ribeiro J.M.C."/>
            <person name="Maruyama S.R."/>
            <person name="Gardinasse L.G."/>
            <person name="Nelson K."/>
            <person name="Ferreira B.R."/>
            <person name="Andrade T.G."/>
            <person name="Santos I.K.F.M."/>
        </authorList>
    </citation>
    <scope>NUCLEOTIDE SEQUENCE</scope>
    <source>
        <strain evidence="1">NSGR</strain>
        <tissue evidence="1">Salivary glands</tissue>
    </source>
</reference>
<name>A0A6G5AHK8_RHIMP</name>
<evidence type="ECO:0000313" key="1">
    <source>
        <dbReference type="EMBL" id="NIE50068.1"/>
    </source>
</evidence>
<protein>
    <submittedName>
        <fullName evidence="1">Uncharacterized protein</fullName>
    </submittedName>
</protein>
<organism evidence="1">
    <name type="scientific">Rhipicephalus microplus</name>
    <name type="common">Cattle tick</name>
    <name type="synonym">Boophilus microplus</name>
    <dbReference type="NCBI Taxonomy" id="6941"/>
    <lineage>
        <taxon>Eukaryota</taxon>
        <taxon>Metazoa</taxon>
        <taxon>Ecdysozoa</taxon>
        <taxon>Arthropoda</taxon>
        <taxon>Chelicerata</taxon>
        <taxon>Arachnida</taxon>
        <taxon>Acari</taxon>
        <taxon>Parasitiformes</taxon>
        <taxon>Ixodida</taxon>
        <taxon>Ixodoidea</taxon>
        <taxon>Ixodidae</taxon>
        <taxon>Rhipicephalinae</taxon>
        <taxon>Rhipicephalus</taxon>
        <taxon>Boophilus</taxon>
    </lineage>
</organism>
<proteinExistence type="predicted"/>
<accession>A0A6G5AHK8</accession>
<dbReference type="EMBL" id="GIKN01007795">
    <property type="protein sequence ID" value="NIE50068.1"/>
    <property type="molecule type" value="Transcribed_RNA"/>
</dbReference>
<sequence length="178" mass="19436">MVLRAEDGRAVLDRRFAVERALRVHEQYGQLLALRGGHQKHLVPQKNSRRVALAAASPGEALERGRRVAQPVRLALIAHVAQKEVQQEGFALAEGSGDRDHHDGLVLHVVGQQDAAQSILVQLEAVVILGAQDLHWPPRLDPLYHRVRPCTVRLAAAAAANFSPRCSSPELGCAGCRR</sequence>